<name>A0A7S7SIK7_PALFE</name>
<reference evidence="1 2" key="1">
    <citation type="submission" date="2020-10" db="EMBL/GenBank/DDBJ databases">
        <title>Complete genome sequence of Paludibaculum fermentans P105T, a facultatively anaerobic acidobacterium capable of dissimilatory Fe(III) reduction.</title>
        <authorList>
            <person name="Dedysh S.N."/>
            <person name="Beletsky A.V."/>
            <person name="Kulichevskaya I.S."/>
            <person name="Mardanov A.V."/>
            <person name="Ravin N.V."/>
        </authorList>
    </citation>
    <scope>NUCLEOTIDE SEQUENCE [LARGE SCALE GENOMIC DNA]</scope>
    <source>
        <strain evidence="1 2">P105</strain>
    </source>
</reference>
<dbReference type="RefSeq" id="WP_194447236.1">
    <property type="nucleotide sequence ID" value="NZ_CP063849.1"/>
</dbReference>
<evidence type="ECO:0000313" key="1">
    <source>
        <dbReference type="EMBL" id="QOY85566.1"/>
    </source>
</evidence>
<proteinExistence type="predicted"/>
<protein>
    <submittedName>
        <fullName evidence="1">Uncharacterized protein</fullName>
    </submittedName>
</protein>
<evidence type="ECO:0000313" key="2">
    <source>
        <dbReference type="Proteomes" id="UP000593892"/>
    </source>
</evidence>
<dbReference type="KEGG" id="pfer:IRI77_22395"/>
<dbReference type="AlphaFoldDB" id="A0A7S7SIK7"/>
<accession>A0A7S7SIK7</accession>
<gene>
    <name evidence="1" type="ORF">IRI77_22395</name>
</gene>
<sequence>MQALTCTARPVCARWVRTGQAMMLAVALAGLAGCGRGGDSAGVRAPSRSGEVWELDRAAGRPDMPGAVLAYVNGLHLIVVDGNDIYAGMTPLKAEARSDGGRAIRLANGLEAVLTLDGPERMQLKFSSGESIGLRKKAEVK</sequence>
<dbReference type="EMBL" id="CP063849">
    <property type="protein sequence ID" value="QOY85566.1"/>
    <property type="molecule type" value="Genomic_DNA"/>
</dbReference>
<keyword evidence="2" id="KW-1185">Reference proteome</keyword>
<organism evidence="1 2">
    <name type="scientific">Paludibaculum fermentans</name>
    <dbReference type="NCBI Taxonomy" id="1473598"/>
    <lineage>
        <taxon>Bacteria</taxon>
        <taxon>Pseudomonadati</taxon>
        <taxon>Acidobacteriota</taxon>
        <taxon>Terriglobia</taxon>
        <taxon>Bryobacterales</taxon>
        <taxon>Bryobacteraceae</taxon>
        <taxon>Paludibaculum</taxon>
    </lineage>
</organism>
<dbReference type="Proteomes" id="UP000593892">
    <property type="component" value="Chromosome"/>
</dbReference>